<accession>A0A0F9TMW1</accession>
<dbReference type="Pfam" id="PF00696">
    <property type="entry name" value="AA_kinase"/>
    <property type="match status" value="1"/>
</dbReference>
<comment type="caution">
    <text evidence="2">The sequence shown here is derived from an EMBL/GenBank/DDBJ whole genome shotgun (WGS) entry which is preliminary data.</text>
</comment>
<sequence length="191" mass="21531">MRVVKLGGSLLTHPFLPLWLNQLSELSKDQRIIVVPGGGPFADEVRQIQEKYSITDSAAHHMAILAMSQFGILLTSLVENCRPFFYPEDTLKSETGLFVWLPSHQIAEIEEIEHSWDVTSDTLALWLAQTLNADELNIIKSCNNLPDSLMTLSSEGIIDKAFNAQFNKQPIKLTMYSAEQYTQFPQHGIQI</sequence>
<dbReference type="AlphaFoldDB" id="A0A0F9TMW1"/>
<reference evidence="2" key="1">
    <citation type="journal article" date="2015" name="Nature">
        <title>Complex archaea that bridge the gap between prokaryotes and eukaryotes.</title>
        <authorList>
            <person name="Spang A."/>
            <person name="Saw J.H."/>
            <person name="Jorgensen S.L."/>
            <person name="Zaremba-Niedzwiedzka K."/>
            <person name="Martijn J."/>
            <person name="Lind A.E."/>
            <person name="van Eijk R."/>
            <person name="Schleper C."/>
            <person name="Guy L."/>
            <person name="Ettema T.J."/>
        </authorList>
    </citation>
    <scope>NUCLEOTIDE SEQUENCE</scope>
</reference>
<dbReference type="InterPro" id="IPR036393">
    <property type="entry name" value="AceGlu_kinase-like_sf"/>
</dbReference>
<evidence type="ECO:0000313" key="2">
    <source>
        <dbReference type="EMBL" id="KKN50406.1"/>
    </source>
</evidence>
<gene>
    <name evidence="2" type="ORF">LCGC14_0632970</name>
</gene>
<dbReference type="Gene3D" id="3.40.1160.10">
    <property type="entry name" value="Acetylglutamate kinase-like"/>
    <property type="match status" value="1"/>
</dbReference>
<name>A0A0F9TMW1_9ZZZZ</name>
<proteinExistence type="predicted"/>
<dbReference type="InterPro" id="IPR001048">
    <property type="entry name" value="Asp/Glu/Uridylate_kinase"/>
</dbReference>
<evidence type="ECO:0000259" key="1">
    <source>
        <dbReference type="Pfam" id="PF00696"/>
    </source>
</evidence>
<protein>
    <recommendedName>
        <fullName evidence="1">Aspartate/glutamate/uridylate kinase domain-containing protein</fullName>
    </recommendedName>
</protein>
<dbReference type="EMBL" id="LAZR01001114">
    <property type="protein sequence ID" value="KKN50406.1"/>
    <property type="molecule type" value="Genomic_DNA"/>
</dbReference>
<organism evidence="2">
    <name type="scientific">marine sediment metagenome</name>
    <dbReference type="NCBI Taxonomy" id="412755"/>
    <lineage>
        <taxon>unclassified sequences</taxon>
        <taxon>metagenomes</taxon>
        <taxon>ecological metagenomes</taxon>
    </lineage>
</organism>
<dbReference type="SUPFAM" id="SSF53633">
    <property type="entry name" value="Carbamate kinase-like"/>
    <property type="match status" value="1"/>
</dbReference>
<feature type="domain" description="Aspartate/glutamate/uridylate kinase" evidence="1">
    <location>
        <begin position="2"/>
        <end position="79"/>
    </location>
</feature>